<dbReference type="InterPro" id="IPR001394">
    <property type="entry name" value="Peptidase_C19_UCH"/>
</dbReference>
<dbReference type="PROSITE" id="PS00973">
    <property type="entry name" value="USP_2"/>
    <property type="match status" value="1"/>
</dbReference>
<gene>
    <name evidence="11" type="ORF">KASA_0J02453G</name>
</gene>
<feature type="compositionally biased region" description="Low complexity" evidence="8">
    <location>
        <begin position="419"/>
        <end position="431"/>
    </location>
</feature>
<dbReference type="InterPro" id="IPR001763">
    <property type="entry name" value="Rhodanese-like_dom"/>
</dbReference>
<dbReference type="EMBL" id="FXLY01000009">
    <property type="protein sequence ID" value="SMN21905.1"/>
    <property type="molecule type" value="Genomic_DNA"/>
</dbReference>
<dbReference type="Gene3D" id="3.40.250.10">
    <property type="entry name" value="Rhodanese-like domain"/>
    <property type="match status" value="1"/>
</dbReference>
<protein>
    <recommendedName>
        <fullName evidence="7">Ubiquitin carboxyl-terminal hydrolase</fullName>
        <ecNumber evidence="7">3.4.19.12</ecNumber>
    </recommendedName>
</protein>
<dbReference type="GO" id="GO:0004843">
    <property type="term" value="F:cysteine-type deubiquitinase activity"/>
    <property type="evidence" value="ECO:0007669"/>
    <property type="project" value="UniProtKB-UniRule"/>
</dbReference>
<dbReference type="GO" id="GO:0006508">
    <property type="term" value="P:proteolysis"/>
    <property type="evidence" value="ECO:0007669"/>
    <property type="project" value="UniProtKB-KW"/>
</dbReference>
<comment type="catalytic activity">
    <reaction evidence="1 7">
        <text>Thiol-dependent hydrolysis of ester, thioester, amide, peptide and isopeptide bonds formed by the C-terminal Gly of ubiquitin (a 76-residue protein attached to proteins as an intracellular targeting signal).</text>
        <dbReference type="EC" id="3.4.19.12"/>
    </reaction>
</comment>
<dbReference type="Pfam" id="PF00443">
    <property type="entry name" value="UCH"/>
    <property type="match status" value="1"/>
</dbReference>
<evidence type="ECO:0000256" key="6">
    <source>
        <dbReference type="ARBA" id="ARBA00022807"/>
    </source>
</evidence>
<dbReference type="InterPro" id="IPR038765">
    <property type="entry name" value="Papain-like_cys_pep_sf"/>
</dbReference>
<proteinExistence type="inferred from homology"/>
<accession>A0A1X7R8E1</accession>
<dbReference type="PROSITE" id="PS50206">
    <property type="entry name" value="RHODANESE_3"/>
    <property type="match status" value="1"/>
</dbReference>
<feature type="region of interest" description="Disordered" evidence="8">
    <location>
        <begin position="374"/>
        <end position="447"/>
    </location>
</feature>
<dbReference type="InterPro" id="IPR036873">
    <property type="entry name" value="Rhodanese-like_dom_sf"/>
</dbReference>
<dbReference type="SUPFAM" id="SSF54001">
    <property type="entry name" value="Cysteine proteinases"/>
    <property type="match status" value="1"/>
</dbReference>
<evidence type="ECO:0000259" key="9">
    <source>
        <dbReference type="PROSITE" id="PS50206"/>
    </source>
</evidence>
<feature type="domain" description="Rhodanese" evidence="9">
    <location>
        <begin position="201"/>
        <end position="325"/>
    </location>
</feature>
<dbReference type="InterPro" id="IPR050185">
    <property type="entry name" value="Ub_carboxyl-term_hydrolase"/>
</dbReference>
<dbReference type="PANTHER" id="PTHR21646">
    <property type="entry name" value="UBIQUITIN CARBOXYL-TERMINAL HYDROLASE"/>
    <property type="match status" value="1"/>
</dbReference>
<evidence type="ECO:0000256" key="2">
    <source>
        <dbReference type="ARBA" id="ARBA00009085"/>
    </source>
</evidence>
<dbReference type="Gene3D" id="3.90.70.10">
    <property type="entry name" value="Cysteine proteinases"/>
    <property type="match status" value="1"/>
</dbReference>
<feature type="compositionally biased region" description="Polar residues" evidence="8">
    <location>
        <begin position="374"/>
        <end position="384"/>
    </location>
</feature>
<dbReference type="CDD" id="cd02674">
    <property type="entry name" value="Peptidase_C19R"/>
    <property type="match status" value="1"/>
</dbReference>
<evidence type="ECO:0000313" key="12">
    <source>
        <dbReference type="Proteomes" id="UP000196158"/>
    </source>
</evidence>
<evidence type="ECO:0000256" key="1">
    <source>
        <dbReference type="ARBA" id="ARBA00000707"/>
    </source>
</evidence>
<keyword evidence="5 7" id="KW-0378">Hydrolase</keyword>
<reference evidence="11 12" key="1">
    <citation type="submission" date="2017-04" db="EMBL/GenBank/DDBJ databases">
        <authorList>
            <person name="Afonso C.L."/>
            <person name="Miller P.J."/>
            <person name="Scott M.A."/>
            <person name="Spackman E."/>
            <person name="Goraichik I."/>
            <person name="Dimitrov K.M."/>
            <person name="Suarez D.L."/>
            <person name="Swayne D.E."/>
        </authorList>
    </citation>
    <scope>NUCLEOTIDE SEQUENCE [LARGE SCALE GENOMIC DNA]</scope>
</reference>
<feature type="compositionally biased region" description="Basic and acidic residues" evidence="8">
    <location>
        <begin position="391"/>
        <end position="401"/>
    </location>
</feature>
<feature type="region of interest" description="Disordered" evidence="8">
    <location>
        <begin position="459"/>
        <end position="478"/>
    </location>
</feature>
<feature type="region of interest" description="Disordered" evidence="8">
    <location>
        <begin position="554"/>
        <end position="590"/>
    </location>
</feature>
<dbReference type="GO" id="GO:0016579">
    <property type="term" value="P:protein deubiquitination"/>
    <property type="evidence" value="ECO:0007669"/>
    <property type="project" value="InterPro"/>
</dbReference>
<sequence length="993" mass="112243">MTTMKNDEIYCTSIVRLSEIAGTFISKNNKSNDSDKSNDLKAVLQECIDTLSNYKDECKRIKKLGLFTHPENISNVDTQEKLKIFKVFESAYIYYKIIHITVLIRIPNLPSFIKIKNEKDLHTIKQTKNKEIIEIYNTLVNTLVQDDSIAKIKLFIKKHTKPNSILEENAPLNDVNIEKEVAKGFGDVLTVEQLGTLLANNKSSTLLIDIRPRPEFNKYHISFDNIICVEPISFKESYSDYELERKSLITSPNEEIKLFQKRDKFKFIVLYTDESYGDGFGKQKQTILQNMLMNKSFDKPLENTKIFTLQDGIQKWIQAGGKTDTRTAVKSQKLEAVDDNAIYINGNTSRLNLQAFPKTSLNVSQQDANKSIQHMMSNSPTSTGGVYAMHDQQHSREEKLNKGPQRTSSFKRLFTNFRSSSGNSVNSTGSGQTISAPPLSIHDNQSPLSYTQNSSYLSYSAPRTSQHNGSSSIDYPDASSLLSNGMEAISLSNNSNTYSPGRSNNTIGRGNVSPYSSPVATFHSRSQSFNESSTLKSGMFSTTASLSKLDHNLIGGQKQASPGHSGYSLSKHLPDIPRLPARPSSSSFSSTIPYKQQDFMTDSSKDVLKNVSVYQKGTELDFLTGLENMGNSCYLNCIIQCVLGTHELTKIFLNDSYEKHINLNSKLGSKGVLAKNFARLVHTMHDNGTATTGNDRSKKKKKKIPVRPDQFKFACGSINSTFKDMCQQDCQEFCQFLLDGLHEDLNQCGGNPPLKELSKQAEELREKLSFRIASSIEWERYLTTDFSVIVDLFQGQYASRLQCKVCNHTSTTYQPFSVLSVPIPNKKNCNILDCFQDFTKCENLETDEQWSCPHCKKKQPSTKQLTITRLPRNLIIHLKRFDNRMNKNNSFINYPFTLDLTKFWPDDFDGNLPPGVTDELPARGQVAPFNYKLYGVACHFGSLQGGHYTAYVDKGIKNSWYYFDDTAFRPIKNHNEPITSSAYVLFYHRIYNL</sequence>
<dbReference type="STRING" id="1789683.A0A1X7R8E1"/>
<name>A0A1X7R8E1_9SACH</name>
<dbReference type="OrthoDB" id="292964at2759"/>
<feature type="region of interest" description="Disordered" evidence="8">
    <location>
        <begin position="685"/>
        <end position="704"/>
    </location>
</feature>
<feature type="region of interest" description="Disordered" evidence="8">
    <location>
        <begin position="493"/>
        <end position="512"/>
    </location>
</feature>
<keyword evidence="12" id="KW-1185">Reference proteome</keyword>
<evidence type="ECO:0000256" key="5">
    <source>
        <dbReference type="ARBA" id="ARBA00022801"/>
    </source>
</evidence>
<dbReference type="Proteomes" id="UP000196158">
    <property type="component" value="Unassembled WGS sequence"/>
</dbReference>
<evidence type="ECO:0000256" key="4">
    <source>
        <dbReference type="ARBA" id="ARBA00022786"/>
    </source>
</evidence>
<dbReference type="PROSITE" id="PS00972">
    <property type="entry name" value="USP_1"/>
    <property type="match status" value="1"/>
</dbReference>
<dbReference type="FunFam" id="3.90.70.10:FF:000115">
    <property type="entry name" value="DOA4p Ubiquitin hydrolase"/>
    <property type="match status" value="1"/>
</dbReference>
<dbReference type="AlphaFoldDB" id="A0A1X7R8E1"/>
<feature type="compositionally biased region" description="Polar residues" evidence="8">
    <location>
        <begin position="459"/>
        <end position="473"/>
    </location>
</feature>
<organism evidence="11 12">
    <name type="scientific">Maudiozyma saulgeensis</name>
    <dbReference type="NCBI Taxonomy" id="1789683"/>
    <lineage>
        <taxon>Eukaryota</taxon>
        <taxon>Fungi</taxon>
        <taxon>Dikarya</taxon>
        <taxon>Ascomycota</taxon>
        <taxon>Saccharomycotina</taxon>
        <taxon>Saccharomycetes</taxon>
        <taxon>Saccharomycetales</taxon>
        <taxon>Saccharomycetaceae</taxon>
        <taxon>Maudiozyma</taxon>
    </lineage>
</organism>
<feature type="domain" description="USP" evidence="10">
    <location>
        <begin position="624"/>
        <end position="990"/>
    </location>
</feature>
<evidence type="ECO:0000259" key="10">
    <source>
        <dbReference type="PROSITE" id="PS50235"/>
    </source>
</evidence>
<keyword evidence="4 7" id="KW-0833">Ubl conjugation pathway</keyword>
<comment type="similarity">
    <text evidence="2 7">Belongs to the peptidase C19 family.</text>
</comment>
<keyword evidence="6 7" id="KW-0788">Thiol protease</keyword>
<dbReference type="InterPro" id="IPR028889">
    <property type="entry name" value="USP"/>
</dbReference>
<evidence type="ECO:0000256" key="8">
    <source>
        <dbReference type="SAM" id="MobiDB-lite"/>
    </source>
</evidence>
<evidence type="ECO:0000313" key="11">
    <source>
        <dbReference type="EMBL" id="SMN21905.1"/>
    </source>
</evidence>
<dbReference type="SUPFAM" id="SSF52821">
    <property type="entry name" value="Rhodanese/Cell cycle control phosphatase"/>
    <property type="match status" value="1"/>
</dbReference>
<dbReference type="EC" id="3.4.19.12" evidence="7"/>
<dbReference type="Pfam" id="PF00581">
    <property type="entry name" value="Rhodanese"/>
    <property type="match status" value="1"/>
</dbReference>
<evidence type="ECO:0000256" key="7">
    <source>
        <dbReference type="RuleBase" id="RU366025"/>
    </source>
</evidence>
<dbReference type="PANTHER" id="PTHR21646:SF95">
    <property type="entry name" value="UBIQUITIN CARBOXYL-TERMINAL HYDROLASE 4-RELATED"/>
    <property type="match status" value="1"/>
</dbReference>
<dbReference type="InterPro" id="IPR018200">
    <property type="entry name" value="USP_CS"/>
</dbReference>
<evidence type="ECO:0000256" key="3">
    <source>
        <dbReference type="ARBA" id="ARBA00022670"/>
    </source>
</evidence>
<keyword evidence="3 7" id="KW-0645">Protease</keyword>
<dbReference type="PROSITE" id="PS50235">
    <property type="entry name" value="USP_3"/>
    <property type="match status" value="1"/>
</dbReference>